<comment type="caution">
    <text evidence="1">The sequence shown here is derived from an EMBL/GenBank/DDBJ whole genome shotgun (WGS) entry which is preliminary data.</text>
</comment>
<keyword evidence="2" id="KW-1185">Reference proteome</keyword>
<dbReference type="Proteomes" id="UP000223968">
    <property type="component" value="Unassembled WGS sequence"/>
</dbReference>
<dbReference type="AlphaFoldDB" id="A0A2B7Y3X8"/>
<evidence type="ECO:0000313" key="2">
    <source>
        <dbReference type="Proteomes" id="UP000223968"/>
    </source>
</evidence>
<name>A0A2B7Y3X8_9EURO</name>
<evidence type="ECO:0000313" key="1">
    <source>
        <dbReference type="EMBL" id="PGH18814.1"/>
    </source>
</evidence>
<sequence>MTQTDYNQSEETKTFLSRVELRDEAVNAIAESYDPDFDCRADITTYEHIPEDQYEDELERCGLSDELARRHMSPEDRVFREMQEPWYWAMYTLRTNIMIYEELMPR</sequence>
<dbReference type="EMBL" id="PDNB01000002">
    <property type="protein sequence ID" value="PGH18814.1"/>
    <property type="molecule type" value="Genomic_DNA"/>
</dbReference>
<protein>
    <submittedName>
        <fullName evidence="1">Uncharacterized protein</fullName>
    </submittedName>
</protein>
<proteinExistence type="predicted"/>
<organism evidence="1 2">
    <name type="scientific">Helicocarpus griseus UAMH5409</name>
    <dbReference type="NCBI Taxonomy" id="1447875"/>
    <lineage>
        <taxon>Eukaryota</taxon>
        <taxon>Fungi</taxon>
        <taxon>Dikarya</taxon>
        <taxon>Ascomycota</taxon>
        <taxon>Pezizomycotina</taxon>
        <taxon>Eurotiomycetes</taxon>
        <taxon>Eurotiomycetidae</taxon>
        <taxon>Onygenales</taxon>
        <taxon>Ajellomycetaceae</taxon>
        <taxon>Helicocarpus</taxon>
    </lineage>
</organism>
<reference evidence="1 2" key="1">
    <citation type="submission" date="2017-10" db="EMBL/GenBank/DDBJ databases">
        <title>Comparative genomics in systemic dimorphic fungi from Ajellomycetaceae.</title>
        <authorList>
            <person name="Munoz J.F."/>
            <person name="Mcewen J.G."/>
            <person name="Clay O.K."/>
            <person name="Cuomo C.A."/>
        </authorList>
    </citation>
    <scope>NUCLEOTIDE SEQUENCE [LARGE SCALE GENOMIC DNA]</scope>
    <source>
        <strain evidence="1 2">UAMH5409</strain>
    </source>
</reference>
<accession>A0A2B7Y3X8</accession>
<gene>
    <name evidence="1" type="ORF">AJ79_00227</name>
</gene>